<dbReference type="InterPro" id="IPR010920">
    <property type="entry name" value="LSM_dom_sf"/>
</dbReference>
<dbReference type="PANTHER" id="PTHR30221:SF1">
    <property type="entry name" value="SMALL-CONDUCTANCE MECHANOSENSITIVE CHANNEL"/>
    <property type="match status" value="1"/>
</dbReference>
<dbReference type="InterPro" id="IPR011066">
    <property type="entry name" value="MscS_channel_C_sf"/>
</dbReference>
<dbReference type="PANTHER" id="PTHR30221">
    <property type="entry name" value="SMALL-CONDUCTANCE MECHANOSENSITIVE CHANNEL"/>
    <property type="match status" value="1"/>
</dbReference>
<dbReference type="SUPFAM" id="SSF82861">
    <property type="entry name" value="Mechanosensitive channel protein MscS (YggB), transmembrane region"/>
    <property type="match status" value="1"/>
</dbReference>
<keyword evidence="4 8" id="KW-0812">Transmembrane</keyword>
<evidence type="ECO:0000313" key="12">
    <source>
        <dbReference type="EMBL" id="WRQ89909.1"/>
    </source>
</evidence>
<comment type="subcellular location">
    <subcellularLocation>
        <location evidence="1">Cell membrane</location>
        <topology evidence="1">Multi-pass membrane protein</topology>
    </subcellularLocation>
</comment>
<reference evidence="12 13" key="1">
    <citation type="submission" date="2023-12" db="EMBL/GenBank/DDBJ databases">
        <title>Description of an unclassified Opitutus bacterium of Verrucomicrobiota.</title>
        <authorList>
            <person name="Zhang D.-F."/>
        </authorList>
    </citation>
    <scope>NUCLEOTIDE SEQUENCE [LARGE SCALE GENOMIC DNA]</scope>
    <source>
        <strain evidence="12 13">WL0086</strain>
    </source>
</reference>
<evidence type="ECO:0000259" key="10">
    <source>
        <dbReference type="Pfam" id="PF21082"/>
    </source>
</evidence>
<dbReference type="Pfam" id="PF21082">
    <property type="entry name" value="MS_channel_3rd"/>
    <property type="match status" value="1"/>
</dbReference>
<dbReference type="InterPro" id="IPR049142">
    <property type="entry name" value="MS_channel_1st"/>
</dbReference>
<dbReference type="Pfam" id="PF21088">
    <property type="entry name" value="MS_channel_1st"/>
    <property type="match status" value="1"/>
</dbReference>
<dbReference type="Pfam" id="PF00924">
    <property type="entry name" value="MS_channel_2nd"/>
    <property type="match status" value="1"/>
</dbReference>
<feature type="compositionally biased region" description="Polar residues" evidence="7">
    <location>
        <begin position="334"/>
        <end position="346"/>
    </location>
</feature>
<feature type="region of interest" description="Disordered" evidence="7">
    <location>
        <begin position="313"/>
        <end position="346"/>
    </location>
</feature>
<dbReference type="InterPro" id="IPR006685">
    <property type="entry name" value="MscS_channel_2nd"/>
</dbReference>
<gene>
    <name evidence="12" type="ORF">K1X11_010870</name>
</gene>
<evidence type="ECO:0000256" key="3">
    <source>
        <dbReference type="ARBA" id="ARBA00022475"/>
    </source>
</evidence>
<feature type="compositionally biased region" description="Acidic residues" evidence="7">
    <location>
        <begin position="324"/>
        <end position="333"/>
    </location>
</feature>
<dbReference type="SUPFAM" id="SSF50182">
    <property type="entry name" value="Sm-like ribonucleoproteins"/>
    <property type="match status" value="1"/>
</dbReference>
<feature type="domain" description="Mechanosensitive ion channel MscS C-terminal" evidence="10">
    <location>
        <begin position="209"/>
        <end position="293"/>
    </location>
</feature>
<evidence type="ECO:0000256" key="1">
    <source>
        <dbReference type="ARBA" id="ARBA00004651"/>
    </source>
</evidence>
<dbReference type="Gene3D" id="1.10.287.1260">
    <property type="match status" value="1"/>
</dbReference>
<dbReference type="InterPro" id="IPR023408">
    <property type="entry name" value="MscS_beta-dom_sf"/>
</dbReference>
<keyword evidence="6 8" id="KW-0472">Membrane</keyword>
<accession>A0ABZ1CE05</accession>
<evidence type="ECO:0000256" key="8">
    <source>
        <dbReference type="SAM" id="Phobius"/>
    </source>
</evidence>
<evidence type="ECO:0000259" key="11">
    <source>
        <dbReference type="Pfam" id="PF21088"/>
    </source>
</evidence>
<feature type="transmembrane region" description="Helical" evidence="8">
    <location>
        <begin position="52"/>
        <end position="73"/>
    </location>
</feature>
<evidence type="ECO:0000256" key="2">
    <source>
        <dbReference type="ARBA" id="ARBA00008017"/>
    </source>
</evidence>
<keyword evidence="5 8" id="KW-1133">Transmembrane helix</keyword>
<evidence type="ECO:0000259" key="9">
    <source>
        <dbReference type="Pfam" id="PF00924"/>
    </source>
</evidence>
<dbReference type="Gene3D" id="2.30.30.60">
    <property type="match status" value="1"/>
</dbReference>
<evidence type="ECO:0000256" key="4">
    <source>
        <dbReference type="ARBA" id="ARBA00022692"/>
    </source>
</evidence>
<sequence>MASPDSQPSTEAVAAAAQATNIEPITLDRTFSILQEKLVSWFDTGVALLPNFLIAALIVVVTYAIGSVVGRVTNRVFNRAFDSGAVASLFATISRVVVIALGFFAALEMVGLQKAVVSLLAGAGIIGLALGFAFQDLAENLLAGLLMGIRKPFKPGNLIQSNDQFGFIEKLNLRNTIIRNFSGQIIYIPNKEVFKNVLINYSKSGERRIEIAVGVSYGEDLKKVTDILHEAIEGLDFRKADKDIDIFALEFGDSSINFTVRYWIDYPDGDTGYFNAIDAGIKAIKTAFDEHDILIPFPIRTLDFNARGGDTLSDHLQPIAANPEEGDEDEGETADSQPENAAASSR</sequence>
<comment type="similarity">
    <text evidence="2">Belongs to the MscS (TC 1.A.23) family.</text>
</comment>
<organism evidence="12 13">
    <name type="scientific">Actomonas aquatica</name>
    <dbReference type="NCBI Taxonomy" id="2866162"/>
    <lineage>
        <taxon>Bacteria</taxon>
        <taxon>Pseudomonadati</taxon>
        <taxon>Verrucomicrobiota</taxon>
        <taxon>Opitutia</taxon>
        <taxon>Opitutales</taxon>
        <taxon>Opitutaceae</taxon>
        <taxon>Actomonas</taxon>
    </lineage>
</organism>
<feature type="domain" description="Mechanosensitive ion channel MscS" evidence="9">
    <location>
        <begin position="136"/>
        <end position="203"/>
    </location>
</feature>
<feature type="transmembrane region" description="Helical" evidence="8">
    <location>
        <begin position="112"/>
        <end position="134"/>
    </location>
</feature>
<dbReference type="Proteomes" id="UP000738431">
    <property type="component" value="Chromosome"/>
</dbReference>
<dbReference type="EMBL" id="CP139781">
    <property type="protein sequence ID" value="WRQ89909.1"/>
    <property type="molecule type" value="Genomic_DNA"/>
</dbReference>
<dbReference type="SUPFAM" id="SSF82689">
    <property type="entry name" value="Mechanosensitive channel protein MscS (YggB), C-terminal domain"/>
    <property type="match status" value="1"/>
</dbReference>
<evidence type="ECO:0000313" key="13">
    <source>
        <dbReference type="Proteomes" id="UP000738431"/>
    </source>
</evidence>
<dbReference type="InterPro" id="IPR045275">
    <property type="entry name" value="MscS_archaea/bacteria_type"/>
</dbReference>
<feature type="domain" description="Mechanosensitive ion channel transmembrane helices 2/3" evidence="11">
    <location>
        <begin position="92"/>
        <end position="135"/>
    </location>
</feature>
<dbReference type="InterPro" id="IPR011014">
    <property type="entry name" value="MscS_channel_TM-2"/>
</dbReference>
<evidence type="ECO:0000256" key="6">
    <source>
        <dbReference type="ARBA" id="ARBA00023136"/>
    </source>
</evidence>
<evidence type="ECO:0000256" key="7">
    <source>
        <dbReference type="SAM" id="MobiDB-lite"/>
    </source>
</evidence>
<dbReference type="InterPro" id="IPR049278">
    <property type="entry name" value="MS_channel_C"/>
</dbReference>
<feature type="transmembrane region" description="Helical" evidence="8">
    <location>
        <begin position="85"/>
        <end position="106"/>
    </location>
</feature>
<evidence type="ECO:0000256" key="5">
    <source>
        <dbReference type="ARBA" id="ARBA00022989"/>
    </source>
</evidence>
<dbReference type="Gene3D" id="3.30.70.100">
    <property type="match status" value="1"/>
</dbReference>
<dbReference type="RefSeq" id="WP_221032366.1">
    <property type="nucleotide sequence ID" value="NZ_CP139781.1"/>
</dbReference>
<name>A0ABZ1CE05_9BACT</name>
<proteinExistence type="inferred from homology"/>
<keyword evidence="3" id="KW-1003">Cell membrane</keyword>
<keyword evidence="13" id="KW-1185">Reference proteome</keyword>
<protein>
    <submittedName>
        <fullName evidence="12">Mechanosensitive ion channel family protein</fullName>
    </submittedName>
</protein>